<keyword evidence="5" id="KW-0393">Immunoglobulin domain</keyword>
<organism evidence="7 8">
    <name type="scientific">Stylophora pistillata</name>
    <name type="common">Smooth cauliflower coral</name>
    <dbReference type="NCBI Taxonomy" id="50429"/>
    <lineage>
        <taxon>Eukaryota</taxon>
        <taxon>Metazoa</taxon>
        <taxon>Cnidaria</taxon>
        <taxon>Anthozoa</taxon>
        <taxon>Hexacorallia</taxon>
        <taxon>Scleractinia</taxon>
        <taxon>Astrocoeniina</taxon>
        <taxon>Pocilloporidae</taxon>
        <taxon>Stylophora</taxon>
    </lineage>
</organism>
<dbReference type="OrthoDB" id="5988206at2759"/>
<reference evidence="8" key="1">
    <citation type="journal article" date="2017" name="bioRxiv">
        <title>Comparative analysis of the genomes of Stylophora pistillata and Acropora digitifera provides evidence for extensive differences between species of corals.</title>
        <authorList>
            <person name="Voolstra C.R."/>
            <person name="Li Y."/>
            <person name="Liew Y.J."/>
            <person name="Baumgarten S."/>
            <person name="Zoccola D."/>
            <person name="Flot J.-F."/>
            <person name="Tambutte S."/>
            <person name="Allemand D."/>
            <person name="Aranda M."/>
        </authorList>
    </citation>
    <scope>NUCLEOTIDE SEQUENCE [LARGE SCALE GENOMIC DNA]</scope>
</reference>
<dbReference type="InterPro" id="IPR003598">
    <property type="entry name" value="Ig_sub2"/>
</dbReference>
<dbReference type="InterPro" id="IPR007110">
    <property type="entry name" value="Ig-like_dom"/>
</dbReference>
<evidence type="ECO:0000313" key="8">
    <source>
        <dbReference type="Proteomes" id="UP000225706"/>
    </source>
</evidence>
<dbReference type="STRING" id="50429.A0A2B4RRA3"/>
<name>A0A2B4RRA3_STYPI</name>
<dbReference type="InterPro" id="IPR036179">
    <property type="entry name" value="Ig-like_dom_sf"/>
</dbReference>
<dbReference type="PANTHER" id="PTHR11640:SF164">
    <property type="entry name" value="MAM DOMAIN-CONTAINING GLYCOSYLPHOSPHATIDYLINOSITOL ANCHOR PROTEIN 1"/>
    <property type="match status" value="1"/>
</dbReference>
<gene>
    <name evidence="7" type="primary">HMCN1</name>
    <name evidence="7" type="ORF">AWC38_SpisGene14557</name>
</gene>
<comment type="subcellular location">
    <subcellularLocation>
        <location evidence="1">Membrane</location>
        <topology evidence="1">Single-pass type I membrane protein</topology>
    </subcellularLocation>
</comment>
<evidence type="ECO:0000256" key="1">
    <source>
        <dbReference type="ARBA" id="ARBA00004479"/>
    </source>
</evidence>
<keyword evidence="3" id="KW-1015">Disulfide bond</keyword>
<dbReference type="EMBL" id="LSMT01000296">
    <property type="protein sequence ID" value="PFX20974.1"/>
    <property type="molecule type" value="Genomic_DNA"/>
</dbReference>
<dbReference type="GO" id="GO:0098609">
    <property type="term" value="P:cell-cell adhesion"/>
    <property type="evidence" value="ECO:0007669"/>
    <property type="project" value="TreeGrafter"/>
</dbReference>
<evidence type="ECO:0000256" key="3">
    <source>
        <dbReference type="ARBA" id="ARBA00023157"/>
    </source>
</evidence>
<sequence>MLSFPVYRNQSGYYWCSAVNGLSVTVNASAYLDVQYKPNGMSFTCCPTNTTVLCGRNMVLSCKTDANPAPHVYHCYFNGTFIGMDNLSKYTVIVQADGVFTCVPLNAVGTGDNTTIAVIAVDAPLVDVFPATTYVKEGNSITLSCNTSGKAAPVIAWTKVGSLQVLSHTSLLSVVNVTRPGRADNMIQYRCTASNGVETPSTATVNITVHYLPKAVALLTTPVNTTVLCDSAVMLKCGVDANPDAYIYNFYFNGNFIGTPDQMDQKVARSFFIHCCLKMSLTIKNVTRPGRADNMIQYQCTVNNGVGTPATATVNVTVHLPPGIDHAPSAYQVVEGSGMTLFFNNATGNPKPGITWTKEGNSSELSTSETLTLTKLIKEDDGCSNIKHDYNCSHKHNSVQCAVMLKCGVDANPAAHTYNFYFSGKLIGNSSPGVFNITVKED</sequence>
<dbReference type="GO" id="GO:0050839">
    <property type="term" value="F:cell adhesion molecule binding"/>
    <property type="evidence" value="ECO:0007669"/>
    <property type="project" value="TreeGrafter"/>
</dbReference>
<dbReference type="InterPro" id="IPR051275">
    <property type="entry name" value="Cell_adhesion_signaling"/>
</dbReference>
<feature type="domain" description="Ig-like" evidence="6">
    <location>
        <begin position="124"/>
        <end position="208"/>
    </location>
</feature>
<dbReference type="Proteomes" id="UP000225706">
    <property type="component" value="Unassembled WGS sequence"/>
</dbReference>
<keyword evidence="4" id="KW-0325">Glycoprotein</keyword>
<protein>
    <submittedName>
        <fullName evidence="7">Hemicentin-1</fullName>
    </submittedName>
</protein>
<dbReference type="SMART" id="SM00408">
    <property type="entry name" value="IGc2"/>
    <property type="match status" value="2"/>
</dbReference>
<evidence type="ECO:0000256" key="5">
    <source>
        <dbReference type="ARBA" id="ARBA00023319"/>
    </source>
</evidence>
<keyword evidence="2" id="KW-0472">Membrane</keyword>
<dbReference type="InterPro" id="IPR003599">
    <property type="entry name" value="Ig_sub"/>
</dbReference>
<dbReference type="GO" id="GO:0005911">
    <property type="term" value="C:cell-cell junction"/>
    <property type="evidence" value="ECO:0007669"/>
    <property type="project" value="TreeGrafter"/>
</dbReference>
<dbReference type="SUPFAM" id="SSF48726">
    <property type="entry name" value="Immunoglobulin"/>
    <property type="match status" value="4"/>
</dbReference>
<dbReference type="SMART" id="SM00409">
    <property type="entry name" value="IG"/>
    <property type="match status" value="4"/>
</dbReference>
<dbReference type="Pfam" id="PF13927">
    <property type="entry name" value="Ig_3"/>
    <property type="match status" value="1"/>
</dbReference>
<dbReference type="Gene3D" id="2.60.40.10">
    <property type="entry name" value="Immunoglobulins"/>
    <property type="match status" value="4"/>
</dbReference>
<evidence type="ECO:0000313" key="7">
    <source>
        <dbReference type="EMBL" id="PFX20974.1"/>
    </source>
</evidence>
<feature type="domain" description="Ig-like" evidence="6">
    <location>
        <begin position="322"/>
        <end position="398"/>
    </location>
</feature>
<proteinExistence type="predicted"/>
<dbReference type="PANTHER" id="PTHR11640">
    <property type="entry name" value="NEPHRIN"/>
    <property type="match status" value="1"/>
</dbReference>
<comment type="caution">
    <text evidence="7">The sequence shown here is derived from an EMBL/GenBank/DDBJ whole genome shotgun (WGS) entry which is preliminary data.</text>
</comment>
<dbReference type="PROSITE" id="PS50835">
    <property type="entry name" value="IG_LIKE"/>
    <property type="match status" value="3"/>
</dbReference>
<dbReference type="AlphaFoldDB" id="A0A2B4RRA3"/>
<dbReference type="InterPro" id="IPR013783">
    <property type="entry name" value="Ig-like_fold"/>
</dbReference>
<evidence type="ECO:0000259" key="6">
    <source>
        <dbReference type="PROSITE" id="PS50835"/>
    </source>
</evidence>
<dbReference type="GO" id="GO:0005886">
    <property type="term" value="C:plasma membrane"/>
    <property type="evidence" value="ECO:0007669"/>
    <property type="project" value="TreeGrafter"/>
</dbReference>
<evidence type="ECO:0000256" key="4">
    <source>
        <dbReference type="ARBA" id="ARBA00023180"/>
    </source>
</evidence>
<accession>A0A2B4RRA3</accession>
<keyword evidence="8" id="KW-1185">Reference proteome</keyword>
<feature type="domain" description="Ig-like" evidence="6">
    <location>
        <begin position="213"/>
        <end position="317"/>
    </location>
</feature>
<evidence type="ECO:0000256" key="2">
    <source>
        <dbReference type="ARBA" id="ARBA00023136"/>
    </source>
</evidence>